<dbReference type="Pfam" id="PF07963">
    <property type="entry name" value="N_methyl"/>
    <property type="match status" value="1"/>
</dbReference>
<protein>
    <recommendedName>
        <fullName evidence="2">Type II secretion system protein H</fullName>
    </recommendedName>
    <alternativeName>
        <fullName evidence="10">General secretion pathway protein H</fullName>
    </alternativeName>
</protein>
<dbReference type="NCBIfam" id="TIGR02532">
    <property type="entry name" value="IV_pilin_GFxxxE"/>
    <property type="match status" value="1"/>
</dbReference>
<keyword evidence="4" id="KW-0488">Methylation</keyword>
<evidence type="ECO:0000256" key="2">
    <source>
        <dbReference type="ARBA" id="ARBA00021549"/>
    </source>
</evidence>
<dbReference type="InterPro" id="IPR012902">
    <property type="entry name" value="N_methyl_site"/>
</dbReference>
<dbReference type="KEGG" id="dax:FDQ92_03825"/>
<evidence type="ECO:0000256" key="7">
    <source>
        <dbReference type="ARBA" id="ARBA00022989"/>
    </source>
</evidence>
<evidence type="ECO:0000256" key="1">
    <source>
        <dbReference type="ARBA" id="ARBA00004377"/>
    </source>
</evidence>
<evidence type="ECO:0000256" key="4">
    <source>
        <dbReference type="ARBA" id="ARBA00022481"/>
    </source>
</evidence>
<dbReference type="PROSITE" id="PS00409">
    <property type="entry name" value="PROKAR_NTER_METHYL"/>
    <property type="match status" value="1"/>
</dbReference>
<evidence type="ECO:0000256" key="8">
    <source>
        <dbReference type="ARBA" id="ARBA00023136"/>
    </source>
</evidence>
<evidence type="ECO:0000256" key="3">
    <source>
        <dbReference type="ARBA" id="ARBA00022475"/>
    </source>
</evidence>
<dbReference type="EMBL" id="CP040098">
    <property type="protein sequence ID" value="QCQ21384.1"/>
    <property type="molecule type" value="Genomic_DNA"/>
</dbReference>
<evidence type="ECO:0000313" key="14">
    <source>
        <dbReference type="Proteomes" id="UP000298602"/>
    </source>
</evidence>
<dbReference type="OrthoDB" id="5515392at2"/>
<comment type="subcellular location">
    <subcellularLocation>
        <location evidence="1">Cell inner membrane</location>
        <topology evidence="1">Single-pass membrane protein</topology>
    </subcellularLocation>
</comment>
<feature type="domain" description="General secretion pathway GspH" evidence="12">
    <location>
        <begin position="46"/>
        <end position="137"/>
    </location>
</feature>
<evidence type="ECO:0000256" key="5">
    <source>
        <dbReference type="ARBA" id="ARBA00022519"/>
    </source>
</evidence>
<keyword evidence="7 11" id="KW-1133">Transmembrane helix</keyword>
<proteinExistence type="inferred from homology"/>
<dbReference type="InterPro" id="IPR022346">
    <property type="entry name" value="T2SS_GspH"/>
</dbReference>
<evidence type="ECO:0000256" key="9">
    <source>
        <dbReference type="ARBA" id="ARBA00025772"/>
    </source>
</evidence>
<evidence type="ECO:0000313" key="13">
    <source>
        <dbReference type="EMBL" id="QCQ21384.1"/>
    </source>
</evidence>
<dbReference type="GO" id="GO:0015627">
    <property type="term" value="C:type II protein secretion system complex"/>
    <property type="evidence" value="ECO:0007669"/>
    <property type="project" value="InterPro"/>
</dbReference>
<keyword evidence="14" id="KW-1185">Reference proteome</keyword>
<dbReference type="Pfam" id="PF12019">
    <property type="entry name" value="GspH"/>
    <property type="match status" value="1"/>
</dbReference>
<reference evidence="13 14" key="1">
    <citation type="submission" date="2019-05" db="EMBL/GenBank/DDBJ databases">
        <title>The Complete Genome Sequence of the n-alkane-degrading Desulfoglaeba alkanexedens ALDC reveals multiple alkylsuccinate synthase gene clusters.</title>
        <authorList>
            <person name="Callaghan A.V."/>
            <person name="Davidova I.A."/>
            <person name="Duncan K.E."/>
            <person name="Morris B."/>
            <person name="McInerney M.J."/>
        </authorList>
    </citation>
    <scope>NUCLEOTIDE SEQUENCE [LARGE SCALE GENOMIC DNA]</scope>
    <source>
        <strain evidence="13 14">ALDC</strain>
    </source>
</reference>
<evidence type="ECO:0000259" key="12">
    <source>
        <dbReference type="Pfam" id="PF12019"/>
    </source>
</evidence>
<dbReference type="AlphaFoldDB" id="A0A4P8L157"/>
<accession>A0A4P8L157</accession>
<dbReference type="GO" id="GO:0005886">
    <property type="term" value="C:plasma membrane"/>
    <property type="evidence" value="ECO:0007669"/>
    <property type="project" value="UniProtKB-SubCell"/>
</dbReference>
<comment type="similarity">
    <text evidence="9">Belongs to the GSP H family.</text>
</comment>
<keyword evidence="8 11" id="KW-0472">Membrane</keyword>
<keyword evidence="5" id="KW-0997">Cell inner membrane</keyword>
<dbReference type="RefSeq" id="WP_137423355.1">
    <property type="nucleotide sequence ID" value="NZ_CP040098.1"/>
</dbReference>
<dbReference type="InterPro" id="IPR045584">
    <property type="entry name" value="Pilin-like"/>
</dbReference>
<evidence type="ECO:0000256" key="6">
    <source>
        <dbReference type="ARBA" id="ARBA00022692"/>
    </source>
</evidence>
<keyword evidence="3" id="KW-1003">Cell membrane</keyword>
<name>A0A4P8L157_9BACT</name>
<evidence type="ECO:0000256" key="11">
    <source>
        <dbReference type="SAM" id="Phobius"/>
    </source>
</evidence>
<gene>
    <name evidence="13" type="ORF">FDQ92_03825</name>
</gene>
<dbReference type="GO" id="GO:0015628">
    <property type="term" value="P:protein secretion by the type II secretion system"/>
    <property type="evidence" value="ECO:0007669"/>
    <property type="project" value="InterPro"/>
</dbReference>
<keyword evidence="6 11" id="KW-0812">Transmembrane</keyword>
<organism evidence="13 14">
    <name type="scientific">Desulfoglaeba alkanexedens ALDC</name>
    <dbReference type="NCBI Taxonomy" id="980445"/>
    <lineage>
        <taxon>Bacteria</taxon>
        <taxon>Pseudomonadati</taxon>
        <taxon>Thermodesulfobacteriota</taxon>
        <taxon>Syntrophobacteria</taxon>
        <taxon>Syntrophobacterales</taxon>
        <taxon>Syntrophobacteraceae</taxon>
        <taxon>Desulfoglaeba</taxon>
    </lineage>
</organism>
<dbReference type="Proteomes" id="UP000298602">
    <property type="component" value="Chromosome"/>
</dbReference>
<reference evidence="13 14" key="2">
    <citation type="submission" date="2019-05" db="EMBL/GenBank/DDBJ databases">
        <authorList>
            <person name="Suflita J.M."/>
            <person name="Marks C.R."/>
        </authorList>
    </citation>
    <scope>NUCLEOTIDE SEQUENCE [LARGE SCALE GENOMIC DNA]</scope>
    <source>
        <strain evidence="13 14">ALDC</strain>
    </source>
</reference>
<sequence length="150" mass="16213">MKSPSEKGFTLLELLVVLVIVSLAGSLVFMHVGRGLSGREDRRFVQEFLELARAARRAAVGRGEPTALYISQDERRCWVGGRKGSVAIPEAMLIEGEGIATAGGDRRAIVFYPDGSSSGGRLVFSIGDRRPHTIRIDMITGLAEVVNADE</sequence>
<evidence type="ECO:0000256" key="10">
    <source>
        <dbReference type="ARBA" id="ARBA00030775"/>
    </source>
</evidence>
<dbReference type="SUPFAM" id="SSF54523">
    <property type="entry name" value="Pili subunits"/>
    <property type="match status" value="1"/>
</dbReference>
<feature type="transmembrane region" description="Helical" evidence="11">
    <location>
        <begin position="12"/>
        <end position="33"/>
    </location>
</feature>